<dbReference type="Proteomes" id="UP000029120">
    <property type="component" value="Chromosome 5"/>
</dbReference>
<feature type="region of interest" description="Disordered" evidence="1">
    <location>
        <begin position="1"/>
        <end position="33"/>
    </location>
</feature>
<dbReference type="Gramene" id="KFK35235">
    <property type="protein sequence ID" value="KFK35235"/>
    <property type="gene ID" value="AALP_AA5G257800"/>
</dbReference>
<dbReference type="AlphaFoldDB" id="A0A087GZD3"/>
<evidence type="ECO:0000313" key="3">
    <source>
        <dbReference type="Proteomes" id="UP000029120"/>
    </source>
</evidence>
<sequence>MSELPNKVTKENNKRKRGVNESPTKKQPNEKKQIVTCGVCKEQGHNSKFHKKDQPKANCGPSQAIVLTYDSQAPTMTQDSQA</sequence>
<evidence type="ECO:0000313" key="2">
    <source>
        <dbReference type="EMBL" id="KFK35235.1"/>
    </source>
</evidence>
<dbReference type="EMBL" id="CM002873">
    <property type="protein sequence ID" value="KFK35235.1"/>
    <property type="molecule type" value="Genomic_DNA"/>
</dbReference>
<dbReference type="OrthoDB" id="1939383at2759"/>
<name>A0A087GZD3_ARAAL</name>
<gene>
    <name evidence="2" type="ordered locus">AALP_Aa5g257800</name>
</gene>
<keyword evidence="3" id="KW-1185">Reference proteome</keyword>
<feature type="compositionally biased region" description="Basic and acidic residues" evidence="1">
    <location>
        <begin position="23"/>
        <end position="33"/>
    </location>
</feature>
<evidence type="ECO:0000256" key="1">
    <source>
        <dbReference type="SAM" id="MobiDB-lite"/>
    </source>
</evidence>
<organism evidence="2 3">
    <name type="scientific">Arabis alpina</name>
    <name type="common">Alpine rock-cress</name>
    <dbReference type="NCBI Taxonomy" id="50452"/>
    <lineage>
        <taxon>Eukaryota</taxon>
        <taxon>Viridiplantae</taxon>
        <taxon>Streptophyta</taxon>
        <taxon>Embryophyta</taxon>
        <taxon>Tracheophyta</taxon>
        <taxon>Spermatophyta</taxon>
        <taxon>Magnoliopsida</taxon>
        <taxon>eudicotyledons</taxon>
        <taxon>Gunneridae</taxon>
        <taxon>Pentapetalae</taxon>
        <taxon>rosids</taxon>
        <taxon>malvids</taxon>
        <taxon>Brassicales</taxon>
        <taxon>Brassicaceae</taxon>
        <taxon>Arabideae</taxon>
        <taxon>Arabis</taxon>
    </lineage>
</organism>
<accession>A0A087GZD3</accession>
<reference evidence="3" key="1">
    <citation type="journal article" date="2015" name="Nat. Plants">
        <title>Genome expansion of Arabis alpina linked with retrotransposition and reduced symmetric DNA methylation.</title>
        <authorList>
            <person name="Willing E.M."/>
            <person name="Rawat V."/>
            <person name="Mandakova T."/>
            <person name="Maumus F."/>
            <person name="James G.V."/>
            <person name="Nordstroem K.J."/>
            <person name="Becker C."/>
            <person name="Warthmann N."/>
            <person name="Chica C."/>
            <person name="Szarzynska B."/>
            <person name="Zytnicki M."/>
            <person name="Albani M.C."/>
            <person name="Kiefer C."/>
            <person name="Bergonzi S."/>
            <person name="Castaings L."/>
            <person name="Mateos J.L."/>
            <person name="Berns M.C."/>
            <person name="Bujdoso N."/>
            <person name="Piofczyk T."/>
            <person name="de Lorenzo L."/>
            <person name="Barrero-Sicilia C."/>
            <person name="Mateos I."/>
            <person name="Piednoel M."/>
            <person name="Hagmann J."/>
            <person name="Chen-Min-Tao R."/>
            <person name="Iglesias-Fernandez R."/>
            <person name="Schuster S.C."/>
            <person name="Alonso-Blanco C."/>
            <person name="Roudier F."/>
            <person name="Carbonero P."/>
            <person name="Paz-Ares J."/>
            <person name="Davis S.J."/>
            <person name="Pecinka A."/>
            <person name="Quesneville H."/>
            <person name="Colot V."/>
            <person name="Lysak M.A."/>
            <person name="Weigel D."/>
            <person name="Coupland G."/>
            <person name="Schneeberger K."/>
        </authorList>
    </citation>
    <scope>NUCLEOTIDE SEQUENCE [LARGE SCALE GENOMIC DNA]</scope>
    <source>
        <strain evidence="3">cv. Pajares</strain>
    </source>
</reference>
<protein>
    <submittedName>
        <fullName evidence="2">Uncharacterized protein</fullName>
    </submittedName>
</protein>
<proteinExistence type="predicted"/>